<evidence type="ECO:0000313" key="2">
    <source>
        <dbReference type="Proteomes" id="UP000811619"/>
    </source>
</evidence>
<accession>A0A8K0J4P3</accession>
<protein>
    <submittedName>
        <fullName evidence="1">Uncharacterized protein</fullName>
    </submittedName>
</protein>
<name>A0A8K0J4P3_9HYPO</name>
<keyword evidence="2" id="KW-1185">Reference proteome</keyword>
<reference evidence="1" key="1">
    <citation type="journal article" date="2020" name="bioRxiv">
        <title>Whole genome comparisons of ergot fungi reveals the divergence and evolution of species within the genus Claviceps are the result of varying mechanisms driving genome evolution and host range expansion.</title>
        <authorList>
            <person name="Wyka S.A."/>
            <person name="Mondo S.J."/>
            <person name="Liu M."/>
            <person name="Dettman J."/>
            <person name="Nalam V."/>
            <person name="Broders K.D."/>
        </authorList>
    </citation>
    <scope>NUCLEOTIDE SEQUENCE</scope>
    <source>
        <strain evidence="1">CCC 489</strain>
    </source>
</reference>
<dbReference type="Proteomes" id="UP000811619">
    <property type="component" value="Unassembled WGS sequence"/>
</dbReference>
<evidence type="ECO:0000313" key="1">
    <source>
        <dbReference type="EMBL" id="KAG5922467.1"/>
    </source>
</evidence>
<gene>
    <name evidence="1" type="ORF">E4U42_005450</name>
</gene>
<proteinExistence type="predicted"/>
<sequence>MDSIECRGNGKEIGRGALFKNTLPSRTELQRIIDSIRQLGETRCRIRTQRFEIGDARDVGHAGRIPEEPVTRFAWFEDPFAGCGTRLFEVS</sequence>
<dbReference type="EMBL" id="SRPY01000517">
    <property type="protein sequence ID" value="KAG5922467.1"/>
    <property type="molecule type" value="Genomic_DNA"/>
</dbReference>
<organism evidence="1 2">
    <name type="scientific">Claviceps africana</name>
    <dbReference type="NCBI Taxonomy" id="83212"/>
    <lineage>
        <taxon>Eukaryota</taxon>
        <taxon>Fungi</taxon>
        <taxon>Dikarya</taxon>
        <taxon>Ascomycota</taxon>
        <taxon>Pezizomycotina</taxon>
        <taxon>Sordariomycetes</taxon>
        <taxon>Hypocreomycetidae</taxon>
        <taxon>Hypocreales</taxon>
        <taxon>Clavicipitaceae</taxon>
        <taxon>Claviceps</taxon>
    </lineage>
</organism>
<dbReference type="AlphaFoldDB" id="A0A8K0J4P3"/>
<comment type="caution">
    <text evidence="1">The sequence shown here is derived from an EMBL/GenBank/DDBJ whole genome shotgun (WGS) entry which is preliminary data.</text>
</comment>